<feature type="transmembrane region" description="Helical" evidence="1">
    <location>
        <begin position="101"/>
        <end position="118"/>
    </location>
</feature>
<keyword evidence="1" id="KW-0812">Transmembrane</keyword>
<evidence type="ECO:0000313" key="2">
    <source>
        <dbReference type="EMBL" id="MEI5905526.1"/>
    </source>
</evidence>
<evidence type="ECO:0000256" key="1">
    <source>
        <dbReference type="SAM" id="Phobius"/>
    </source>
</evidence>
<comment type="caution">
    <text evidence="2">The sequence shown here is derived from an EMBL/GenBank/DDBJ whole genome shotgun (WGS) entry which is preliminary data.</text>
</comment>
<gene>
    <name evidence="2" type="ORF">WAK64_00415</name>
</gene>
<keyword evidence="1" id="KW-0472">Membrane</keyword>
<reference evidence="2 3" key="1">
    <citation type="journal article" date="2018" name="J. Microbiol.">
        <title>Bacillus spongiae sp. nov., isolated from sponge of Jeju Island.</title>
        <authorList>
            <person name="Lee G.E."/>
            <person name="Im W.T."/>
            <person name="Park J.S."/>
        </authorList>
    </citation>
    <scope>NUCLEOTIDE SEQUENCE [LARGE SCALE GENOMIC DNA]</scope>
    <source>
        <strain evidence="2 3">135PIL107-10</strain>
    </source>
</reference>
<sequence length="251" mass="29960">MDTQMLITMVIMVVLFEGFLLFLYVKYKQGKIDRNPFLTIIIKEWKIIYYAIFHWRKHNRSSPFSLHEKSMYFWLFLALLHEQIIEMFVFHIYFKKEEPSIAYIMSGLHIYSIIYIIGDYNWVRNTPVLVKDNKVVMKIGARRELMFHIEDIERIQATSIQYKQSGEMIHEQNVFHVTAFPRVLTRIFGISDELKYEIIFKSPIASTGYFGMKKKVSKALIYIHQSDNLVEYFQDNKINVEKGLKETVMVN</sequence>
<feature type="transmembrane region" description="Helical" evidence="1">
    <location>
        <begin position="6"/>
        <end position="25"/>
    </location>
</feature>
<dbReference type="Proteomes" id="UP001312865">
    <property type="component" value="Unassembled WGS sequence"/>
</dbReference>
<accession>A0ABU8H885</accession>
<evidence type="ECO:0000313" key="3">
    <source>
        <dbReference type="Proteomes" id="UP001312865"/>
    </source>
</evidence>
<feature type="transmembrane region" description="Helical" evidence="1">
    <location>
        <begin position="73"/>
        <end position="94"/>
    </location>
</feature>
<feature type="transmembrane region" description="Helical" evidence="1">
    <location>
        <begin position="37"/>
        <end position="53"/>
    </location>
</feature>
<protein>
    <submittedName>
        <fullName evidence="2">Uncharacterized protein</fullName>
    </submittedName>
</protein>
<keyword evidence="3" id="KW-1185">Reference proteome</keyword>
<dbReference type="EMBL" id="JBBAXC010000001">
    <property type="protein sequence ID" value="MEI5905526.1"/>
    <property type="molecule type" value="Genomic_DNA"/>
</dbReference>
<name>A0ABU8H885_9BACI</name>
<keyword evidence="1" id="KW-1133">Transmembrane helix</keyword>
<organism evidence="2 3">
    <name type="scientific">Bacillus spongiae</name>
    <dbReference type="NCBI Taxonomy" id="2683610"/>
    <lineage>
        <taxon>Bacteria</taxon>
        <taxon>Bacillati</taxon>
        <taxon>Bacillota</taxon>
        <taxon>Bacilli</taxon>
        <taxon>Bacillales</taxon>
        <taxon>Bacillaceae</taxon>
        <taxon>Bacillus</taxon>
    </lineage>
</organism>
<proteinExistence type="predicted"/>